<dbReference type="Proteomes" id="UP001149719">
    <property type="component" value="Unassembled WGS sequence"/>
</dbReference>
<dbReference type="RefSeq" id="WP_269127009.1">
    <property type="nucleotide sequence ID" value="NZ_JAPUBN010000019.1"/>
</dbReference>
<dbReference type="PANTHER" id="PTHR48207">
    <property type="entry name" value="SUCCINATE--HYDROXYMETHYLGLUTARATE COA-TRANSFERASE"/>
    <property type="match status" value="1"/>
</dbReference>
<organism evidence="2 3">
    <name type="scientific">Marinomonas phaeophyticola</name>
    <dbReference type="NCBI Taxonomy" id="3004091"/>
    <lineage>
        <taxon>Bacteria</taxon>
        <taxon>Pseudomonadati</taxon>
        <taxon>Pseudomonadota</taxon>
        <taxon>Gammaproteobacteria</taxon>
        <taxon>Oceanospirillales</taxon>
        <taxon>Oceanospirillaceae</taxon>
        <taxon>Marinomonas</taxon>
    </lineage>
</organism>
<dbReference type="EMBL" id="JAPUBN010000019">
    <property type="protein sequence ID" value="MCZ2722957.1"/>
    <property type="molecule type" value="Genomic_DNA"/>
</dbReference>
<dbReference type="InterPro" id="IPR050483">
    <property type="entry name" value="CoA-transferase_III_domain"/>
</dbReference>
<name>A0ABT4JY24_9GAMM</name>
<accession>A0ABT4JY24</accession>
<proteinExistence type="predicted"/>
<gene>
    <name evidence="2" type="ORF">O1D97_15390</name>
</gene>
<keyword evidence="1 2" id="KW-0808">Transferase</keyword>
<dbReference type="InterPro" id="IPR003673">
    <property type="entry name" value="CoA-Trfase_fam_III"/>
</dbReference>
<dbReference type="InterPro" id="IPR023606">
    <property type="entry name" value="CoA-Trfase_III_dom_1_sf"/>
</dbReference>
<dbReference type="GO" id="GO:0016740">
    <property type="term" value="F:transferase activity"/>
    <property type="evidence" value="ECO:0007669"/>
    <property type="project" value="UniProtKB-KW"/>
</dbReference>
<dbReference type="PANTHER" id="PTHR48207:SF3">
    <property type="entry name" value="SUCCINATE--HYDROXYMETHYLGLUTARATE COA-TRANSFERASE"/>
    <property type="match status" value="1"/>
</dbReference>
<protein>
    <submittedName>
        <fullName evidence="2">CoA transferase</fullName>
    </submittedName>
</protein>
<evidence type="ECO:0000313" key="3">
    <source>
        <dbReference type="Proteomes" id="UP001149719"/>
    </source>
</evidence>
<dbReference type="Pfam" id="PF02515">
    <property type="entry name" value="CoA_transf_3"/>
    <property type="match status" value="1"/>
</dbReference>
<comment type="caution">
    <text evidence="2">The sequence shown here is derived from an EMBL/GenBank/DDBJ whole genome shotgun (WGS) entry which is preliminary data.</text>
</comment>
<sequence>METTPSENKPLSGILVVDLSQFLAGPLATKILADLGATVIKVERAGVGDLTRRLYRITNNNTNILFEAINRNKYGIEIDLKSEEGKTTLKKLIKKCDVLIQNFRPKVLEKLGFGISTLKKLNPSLIYGSISGYGPLKRYDTKPGQDLLVQALSGSCFHGLRNQRGKPVPVGLAIADMSAGNCLAQGVLAALIQRQKDSSFRLVETSLMESLLDVYNLEVTAVLNNMIPEENRIFKEYQLFHNNQHWVAVFSDNTIHDQWFGGHPKQAPEDMMNKDFERYLKASRTIHSVTISPVQSWLELIERDIFDDLDMLHDVPSSLGEHITTTQLPIRFNGQRLTSNKGAPSLGEHDANYFL</sequence>
<evidence type="ECO:0000256" key="1">
    <source>
        <dbReference type="ARBA" id="ARBA00022679"/>
    </source>
</evidence>
<dbReference type="Gene3D" id="3.40.50.10540">
    <property type="entry name" value="Crotonobetainyl-coa:carnitine coa-transferase, domain 1"/>
    <property type="match status" value="1"/>
</dbReference>
<reference evidence="2" key="1">
    <citation type="submission" date="2022-12" db="EMBL/GenBank/DDBJ databases">
        <title>Marinomonas 15G1-11 sp. nov, isolated from marine algae.</title>
        <authorList>
            <person name="Butt M."/>
            <person name="Choi D.G."/>
            <person name="Kim J.M."/>
            <person name="Lee J.K."/>
            <person name="Baek J.H."/>
            <person name="Jeon C.O."/>
        </authorList>
    </citation>
    <scope>NUCLEOTIDE SEQUENCE</scope>
    <source>
        <strain evidence="2">15G1-11</strain>
    </source>
</reference>
<keyword evidence="3" id="KW-1185">Reference proteome</keyword>
<dbReference type="SUPFAM" id="SSF89796">
    <property type="entry name" value="CoA-transferase family III (CaiB/BaiF)"/>
    <property type="match status" value="1"/>
</dbReference>
<evidence type="ECO:0000313" key="2">
    <source>
        <dbReference type="EMBL" id="MCZ2722957.1"/>
    </source>
</evidence>